<gene>
    <name evidence="9" type="primary">Il4</name>
</gene>
<feature type="chain" id="PRO_5004279235" description="Interleukin-4" evidence="7">
    <location>
        <begin position="22"/>
        <end position="147"/>
    </location>
</feature>
<dbReference type="GO" id="GO:0006955">
    <property type="term" value="P:immune response"/>
    <property type="evidence" value="ECO:0007669"/>
    <property type="project" value="InterPro"/>
</dbReference>
<name>Q6RIC4_RAT</name>
<evidence type="ECO:0000256" key="6">
    <source>
        <dbReference type="PIRSR" id="PIRSR001941-1"/>
    </source>
</evidence>
<evidence type="ECO:0000256" key="1">
    <source>
        <dbReference type="ARBA" id="ARBA00019467"/>
    </source>
</evidence>
<dbReference type="PANTHER" id="PTHR47401">
    <property type="entry name" value="INTERLEUKIN-4"/>
    <property type="match status" value="1"/>
</dbReference>
<evidence type="ECO:0000256" key="3">
    <source>
        <dbReference type="ARBA" id="ARBA00030247"/>
    </source>
</evidence>
<dbReference type="Pfam" id="PF00727">
    <property type="entry name" value="IL4"/>
    <property type="match status" value="1"/>
</dbReference>
<organism evidence="8">
    <name type="scientific">Rattus norvegicus</name>
    <name type="common">Rat</name>
    <dbReference type="NCBI Taxonomy" id="10116"/>
    <lineage>
        <taxon>Eukaryota</taxon>
        <taxon>Metazoa</taxon>
        <taxon>Chordata</taxon>
        <taxon>Craniata</taxon>
        <taxon>Vertebrata</taxon>
        <taxon>Euteleostomi</taxon>
        <taxon>Mammalia</taxon>
        <taxon>Eutheria</taxon>
        <taxon>Euarchontoglires</taxon>
        <taxon>Glires</taxon>
        <taxon>Rodentia</taxon>
        <taxon>Myomorpha</taxon>
        <taxon>Muroidea</taxon>
        <taxon>Muridae</taxon>
        <taxon>Murinae</taxon>
        <taxon>Rattus</taxon>
    </lineage>
</organism>
<sequence length="147" mass="16247">MGLSPHLAVTLFCFLICTGNGIHGCNDSPLREIINTLNQVNTTENELICRASRVLRKFYFPRDVPPCLKNKSGVLGELRKLCRGVSGLNSLRSCTVNESTLTTLKDFLESLKSILRGKYLTEKGTPCTEMFVPDVLTATRQSCTSMS</sequence>
<dbReference type="SMART" id="SM00190">
    <property type="entry name" value="IL4_13"/>
    <property type="match status" value="1"/>
</dbReference>
<dbReference type="PIRSF" id="PIRSF001941">
    <property type="entry name" value="Interleukin_4"/>
    <property type="match status" value="1"/>
</dbReference>
<dbReference type="Gene3D" id="1.20.1250.10">
    <property type="match status" value="1"/>
</dbReference>
<dbReference type="SUPFAM" id="SSF47266">
    <property type="entry name" value="4-helical cytokines"/>
    <property type="match status" value="1"/>
</dbReference>
<dbReference type="GO" id="GO:0005125">
    <property type="term" value="F:cytokine activity"/>
    <property type="evidence" value="ECO:0007669"/>
    <property type="project" value="UniProtKB-KW"/>
</dbReference>
<dbReference type="PANTHER" id="PTHR47401:SF1">
    <property type="entry name" value="INTERLEUKIN-4"/>
    <property type="match status" value="1"/>
</dbReference>
<dbReference type="AlphaFoldDB" id="Q6RIC4"/>
<evidence type="ECO:0000256" key="4">
    <source>
        <dbReference type="ARBA" id="ARBA00031287"/>
    </source>
</evidence>
<dbReference type="GO" id="GO:0005136">
    <property type="term" value="F:interleukin-4 receptor binding"/>
    <property type="evidence" value="ECO:0007669"/>
    <property type="project" value="InterPro"/>
</dbReference>
<keyword evidence="6" id="KW-1015">Disulfide bond</keyword>
<evidence type="ECO:0000313" key="8">
    <source>
        <dbReference type="EMBL" id="AAR87867.1"/>
    </source>
</evidence>
<dbReference type="RGD" id="2898">
    <property type="gene designation" value="Il4"/>
</dbReference>
<dbReference type="GO" id="GO:0042113">
    <property type="term" value="P:B cell activation"/>
    <property type="evidence" value="ECO:0007669"/>
    <property type="project" value="UniProtKB-UniRule"/>
</dbReference>
<keyword evidence="5" id="KW-0964">Secreted</keyword>
<dbReference type="InterPro" id="IPR002354">
    <property type="entry name" value="IL-4"/>
</dbReference>
<comment type="subcellular location">
    <subcellularLocation>
        <location evidence="5">Secreted</location>
    </subcellularLocation>
</comment>
<dbReference type="InterPro" id="IPR009079">
    <property type="entry name" value="4_helix_cytokine-like_core"/>
</dbReference>
<dbReference type="PRINTS" id="PR00431">
    <property type="entry name" value="INTERLEUKIN4"/>
</dbReference>
<accession>Q6RIC4</accession>
<keyword evidence="2 5" id="KW-0075">B-cell activation</keyword>
<dbReference type="GO" id="GO:0008083">
    <property type="term" value="F:growth factor activity"/>
    <property type="evidence" value="ECO:0007669"/>
    <property type="project" value="UniProtKB-KW"/>
</dbReference>
<reference evidence="8" key="1">
    <citation type="submission" date="2003-12" db="EMBL/GenBank/DDBJ databases">
        <title>Cloning of interleukin 4 from Wistar rat.</title>
        <authorList>
            <person name="Sun X."/>
            <person name="Liu C."/>
            <person name="Jiang H."/>
        </authorList>
    </citation>
    <scope>NUCLEOTIDE SEQUENCE</scope>
    <source>
        <strain evidence="8">Wistar</strain>
        <tissue evidence="8">Spleen</tissue>
    </source>
</reference>
<evidence type="ECO:0000256" key="7">
    <source>
        <dbReference type="SAM" id="SignalP"/>
    </source>
</evidence>
<dbReference type="GO" id="GO:0005615">
    <property type="term" value="C:extracellular space"/>
    <property type="evidence" value="ECO:0007669"/>
    <property type="project" value="UniProtKB-UniRule"/>
</dbReference>
<keyword evidence="5" id="KW-0202">Cytokine</keyword>
<comment type="function">
    <text evidence="5">Participates in at least several B-cell activation processes as well as of other cell types. It is a costimulator of DNA-synthesis. It induces the expression of class II MHC molecules on resting B-cells. It enhances both secretion and cell surface expression of IgE and IgG1. It also regulates the expression of the low affinity Fc receptor for IgE (CD23) on both lymphocytes and monocytes.</text>
</comment>
<feature type="signal peptide" evidence="7">
    <location>
        <begin position="1"/>
        <end position="21"/>
    </location>
</feature>
<keyword evidence="5" id="KW-0339">Growth factor</keyword>
<proteinExistence type="evidence at transcript level"/>
<protein>
    <recommendedName>
        <fullName evidence="1 5">Interleukin-4</fullName>
        <shortName evidence="5">IL-4</shortName>
    </recommendedName>
    <alternativeName>
        <fullName evidence="4 5">B-cell stimulatory factor 1</fullName>
    </alternativeName>
    <alternativeName>
        <fullName evidence="3 5">Lymphocyte stimulatory factor 1</fullName>
    </alternativeName>
</protein>
<dbReference type="EMBL" id="AY496861">
    <property type="protein sequence ID" value="AAR87867.1"/>
    <property type="molecule type" value="mRNA"/>
</dbReference>
<comment type="similarity">
    <text evidence="5">Belongs to the IL-4/IL-13 family.</text>
</comment>
<keyword evidence="7" id="KW-0732">Signal</keyword>
<evidence type="ECO:0000256" key="2">
    <source>
        <dbReference type="ARBA" id="ARBA00022936"/>
    </source>
</evidence>
<dbReference type="InterPro" id="IPR001325">
    <property type="entry name" value="IL-4/IL-13"/>
</dbReference>
<evidence type="ECO:0000256" key="5">
    <source>
        <dbReference type="PIRNR" id="PIRNR001941"/>
    </source>
</evidence>
<evidence type="ECO:0000313" key="9">
    <source>
        <dbReference type="RGD" id="2898"/>
    </source>
</evidence>
<feature type="disulfide bond" evidence="6">
    <location>
        <begin position="49"/>
        <end position="94"/>
    </location>
</feature>